<comment type="caution">
    <text evidence="2">The sequence shown here is derived from an EMBL/GenBank/DDBJ whole genome shotgun (WGS) entry which is preliminary data.</text>
</comment>
<feature type="domain" description="Spore protein YkvP/CgeB glycosyl transferase-like" evidence="1">
    <location>
        <begin position="9"/>
        <end position="70"/>
    </location>
</feature>
<feature type="non-terminal residue" evidence="2">
    <location>
        <position position="1"/>
    </location>
</feature>
<dbReference type="Proteomes" id="UP000677812">
    <property type="component" value="Unassembled WGS sequence"/>
</dbReference>
<dbReference type="EMBL" id="JAGRQH010000259">
    <property type="protein sequence ID" value="MBR0560879.1"/>
    <property type="molecule type" value="Genomic_DNA"/>
</dbReference>
<keyword evidence="3" id="KW-1185">Reference proteome</keyword>
<sequence>HFVNKRFVIAPSTPVPRTFDAALAGAFLVFHEATHEIRRYFRADEIPTFSHRTDVEKLVQTYLNDDAKRLS</sequence>
<evidence type="ECO:0000313" key="3">
    <source>
        <dbReference type="Proteomes" id="UP000677812"/>
    </source>
</evidence>
<proteinExistence type="predicted"/>
<protein>
    <submittedName>
        <fullName evidence="2">Glycosyltransferase family 1 protein</fullName>
    </submittedName>
</protein>
<gene>
    <name evidence="2" type="ORF">KB213_12620</name>
</gene>
<dbReference type="InterPro" id="IPR055259">
    <property type="entry name" value="YkvP/CgeB_Glyco_trans-like"/>
</dbReference>
<accession>A0ABS5EAE1</accession>
<feature type="non-terminal residue" evidence="2">
    <location>
        <position position="71"/>
    </location>
</feature>
<evidence type="ECO:0000259" key="1">
    <source>
        <dbReference type="Pfam" id="PF13524"/>
    </source>
</evidence>
<dbReference type="RefSeq" id="WP_211683612.1">
    <property type="nucleotide sequence ID" value="NZ_JAGRQH010000259.1"/>
</dbReference>
<organism evidence="2 3">
    <name type="scientific">Neokomagataea anthophila</name>
    <dbReference type="NCBI Taxonomy" id="2826925"/>
    <lineage>
        <taxon>Bacteria</taxon>
        <taxon>Pseudomonadati</taxon>
        <taxon>Pseudomonadota</taxon>
        <taxon>Alphaproteobacteria</taxon>
        <taxon>Acetobacterales</taxon>
        <taxon>Acetobacteraceae</taxon>
        <taxon>Neokomagataea</taxon>
    </lineage>
</organism>
<evidence type="ECO:0000313" key="2">
    <source>
        <dbReference type="EMBL" id="MBR0560879.1"/>
    </source>
</evidence>
<reference evidence="2 3" key="1">
    <citation type="submission" date="2021-04" db="EMBL/GenBank/DDBJ databases">
        <title>The complete genome sequence of Neokomagataea sp. TBRC 2177.</title>
        <authorList>
            <person name="Charoenyingcharoen P."/>
            <person name="Yukphan P."/>
        </authorList>
    </citation>
    <scope>NUCLEOTIDE SEQUENCE [LARGE SCALE GENOMIC DNA]</scope>
    <source>
        <strain evidence="2 3">TBRC 2177</strain>
    </source>
</reference>
<dbReference type="Pfam" id="PF13524">
    <property type="entry name" value="Glyco_trans_1_2"/>
    <property type="match status" value="1"/>
</dbReference>
<name>A0ABS5EAE1_9PROT</name>